<organism evidence="4 5">
    <name type="scientific">Planobispora takensis</name>
    <dbReference type="NCBI Taxonomy" id="1367882"/>
    <lineage>
        <taxon>Bacteria</taxon>
        <taxon>Bacillati</taxon>
        <taxon>Actinomycetota</taxon>
        <taxon>Actinomycetes</taxon>
        <taxon>Streptosporangiales</taxon>
        <taxon>Streptosporangiaceae</taxon>
        <taxon>Planobispora</taxon>
    </lineage>
</organism>
<keyword evidence="1" id="KW-0862">Zinc</keyword>
<dbReference type="PROSITE" id="PS50966">
    <property type="entry name" value="ZF_SWIM"/>
    <property type="match status" value="1"/>
</dbReference>
<feature type="compositionally biased region" description="Low complexity" evidence="2">
    <location>
        <begin position="382"/>
        <end position="393"/>
    </location>
</feature>
<dbReference type="InterPro" id="IPR007527">
    <property type="entry name" value="Znf_SWIM"/>
</dbReference>
<reference evidence="4" key="1">
    <citation type="submission" date="2021-01" db="EMBL/GenBank/DDBJ databases">
        <title>Whole genome shotgun sequence of Planobispora takensis NBRC 109077.</title>
        <authorList>
            <person name="Komaki H."/>
            <person name="Tamura T."/>
        </authorList>
    </citation>
    <scope>NUCLEOTIDE SEQUENCE</scope>
    <source>
        <strain evidence="4">NBRC 109077</strain>
    </source>
</reference>
<evidence type="ECO:0000313" key="4">
    <source>
        <dbReference type="EMBL" id="GIH99250.1"/>
    </source>
</evidence>
<accession>A0A8J3SV04</accession>
<feature type="compositionally biased region" description="Low complexity" evidence="2">
    <location>
        <begin position="115"/>
        <end position="127"/>
    </location>
</feature>
<feature type="domain" description="SWIM-type" evidence="3">
    <location>
        <begin position="54"/>
        <end position="87"/>
    </location>
</feature>
<dbReference type="RefSeq" id="WP_203873722.1">
    <property type="nucleotide sequence ID" value="NZ_BOOK01000007.1"/>
</dbReference>
<name>A0A8J3SV04_9ACTN</name>
<evidence type="ECO:0000259" key="3">
    <source>
        <dbReference type="PROSITE" id="PS50966"/>
    </source>
</evidence>
<comment type="caution">
    <text evidence="4">The sequence shown here is derived from an EMBL/GenBank/DDBJ whole genome shotgun (WGS) entry which is preliminary data.</text>
</comment>
<gene>
    <name evidence="4" type="ORF">Pta02_12590</name>
</gene>
<evidence type="ECO:0000256" key="1">
    <source>
        <dbReference type="PROSITE-ProRule" id="PRU00325"/>
    </source>
</evidence>
<evidence type="ECO:0000313" key="5">
    <source>
        <dbReference type="Proteomes" id="UP000634476"/>
    </source>
</evidence>
<proteinExistence type="predicted"/>
<evidence type="ECO:0000256" key="2">
    <source>
        <dbReference type="SAM" id="MobiDB-lite"/>
    </source>
</evidence>
<keyword evidence="1" id="KW-0479">Metal-binding</keyword>
<feature type="region of interest" description="Disordered" evidence="2">
    <location>
        <begin position="382"/>
        <end position="417"/>
    </location>
</feature>
<feature type="compositionally biased region" description="Low complexity" evidence="2">
    <location>
        <begin position="137"/>
        <end position="151"/>
    </location>
</feature>
<keyword evidence="5" id="KW-1185">Reference proteome</keyword>
<feature type="region of interest" description="Disordered" evidence="2">
    <location>
        <begin position="112"/>
        <end position="171"/>
    </location>
</feature>
<dbReference type="EMBL" id="BOOK01000007">
    <property type="protein sequence ID" value="GIH99250.1"/>
    <property type="molecule type" value="Genomic_DNA"/>
</dbReference>
<dbReference type="GO" id="GO:0008270">
    <property type="term" value="F:zinc ion binding"/>
    <property type="evidence" value="ECO:0007669"/>
    <property type="project" value="UniProtKB-KW"/>
</dbReference>
<keyword evidence="1" id="KW-0863">Zinc-finger</keyword>
<feature type="compositionally biased region" description="Basic and acidic residues" evidence="2">
    <location>
        <begin position="161"/>
        <end position="171"/>
    </location>
</feature>
<dbReference type="Proteomes" id="UP000634476">
    <property type="component" value="Unassembled WGS sequence"/>
</dbReference>
<dbReference type="AlphaFoldDB" id="A0A8J3SV04"/>
<protein>
    <recommendedName>
        <fullName evidence="3">SWIM-type domain-containing protein</fullName>
    </recommendedName>
</protein>
<sequence length="508" mass="53381">MIERWNRDQVLALAPDASSQKAAHGVSSPAKWSGTGVTAEAVWGECKGSGSTPYRACVDLSEPAYRCTCPSRKFPCKHALGLLLLWSADGVPPADEPADWVGEWLAQRRARAEKAASSARTAEPGTTPAGGAGAGRDPGASGADPGQASGAPGAGPGQSSDPRRAGRREQRVAAGLSELERWLADQIRQGIAGSRRHDHWDELVKRLVDAQAPGVAGTVSRLGSVLSTEDWPARLLAEYSLLHLLLVAYRRLPEGAPATEGPAGAGLRQTVRSRVGFPVTKEEVLAGEKVRDLWHVLGRRDHEQDRLITRRVWLRGRKTGRAALVLSFAPVGHALDASLVTGTVVEADLAFYPGSSPLRAVVAARPGSSPLRAVVAARHGAVPSAASPDAASDPARHDDAAERAPGPDTAVPPGSTPEQALREVADALAGDPWTDSWPIVLDGVVPMRNGSWMLGDSSGGLPLHPSAGTPWRLAAVSGGHPLTVAAEWTPRGLRPLSTWDEEGRVVVL</sequence>
<dbReference type="Pfam" id="PF04434">
    <property type="entry name" value="SWIM"/>
    <property type="match status" value="1"/>
</dbReference>